<dbReference type="EMBL" id="ACPB03000493">
    <property type="status" value="NOT_ANNOTATED_CDS"/>
    <property type="molecule type" value="Genomic_DNA"/>
</dbReference>
<keyword evidence="6 7" id="KW-0472">Membrane</keyword>
<keyword evidence="10" id="KW-1185">Reference proteome</keyword>
<dbReference type="GO" id="GO:0016020">
    <property type="term" value="C:membrane"/>
    <property type="evidence" value="ECO:0007669"/>
    <property type="project" value="UniProtKB-SubCell"/>
</dbReference>
<dbReference type="EnsemblMetazoa" id="RPRC017689-RA">
    <property type="protein sequence ID" value="RPRC017689-PA"/>
    <property type="gene ID" value="RPRC017689"/>
</dbReference>
<dbReference type="AlphaFoldDB" id="A0A905QWR4"/>
<feature type="transmembrane region" description="Helical" evidence="7">
    <location>
        <begin position="410"/>
        <end position="429"/>
    </location>
</feature>
<dbReference type="Pfam" id="PF01758">
    <property type="entry name" value="SBF"/>
    <property type="match status" value="1"/>
</dbReference>
<dbReference type="Proteomes" id="UP000015103">
    <property type="component" value="Unassembled WGS sequence"/>
</dbReference>
<evidence type="ECO:0000256" key="3">
    <source>
        <dbReference type="ARBA" id="ARBA00022692"/>
    </source>
</evidence>
<organism evidence="9 10">
    <name type="scientific">Rhodnius prolixus</name>
    <name type="common">Triatomid bug</name>
    <dbReference type="NCBI Taxonomy" id="13249"/>
    <lineage>
        <taxon>Eukaryota</taxon>
        <taxon>Metazoa</taxon>
        <taxon>Ecdysozoa</taxon>
        <taxon>Arthropoda</taxon>
        <taxon>Hexapoda</taxon>
        <taxon>Insecta</taxon>
        <taxon>Pterygota</taxon>
        <taxon>Neoptera</taxon>
        <taxon>Paraneoptera</taxon>
        <taxon>Hemiptera</taxon>
        <taxon>Heteroptera</taxon>
        <taxon>Panheteroptera</taxon>
        <taxon>Cimicomorpha</taxon>
        <taxon>Reduviidae</taxon>
        <taxon>Triatominae</taxon>
        <taxon>Rhodnius</taxon>
    </lineage>
</organism>
<evidence type="ECO:0000256" key="4">
    <source>
        <dbReference type="ARBA" id="ARBA00022847"/>
    </source>
</evidence>
<keyword evidence="5 7" id="KW-1133">Transmembrane helix</keyword>
<proteinExistence type="inferred from homology"/>
<dbReference type="InterPro" id="IPR002657">
    <property type="entry name" value="BilAc:Na_symport/Acr3"/>
</dbReference>
<accession>A0A905QWR4</accession>
<feature type="signal peptide" evidence="8">
    <location>
        <begin position="1"/>
        <end position="25"/>
    </location>
</feature>
<name>A0A905QWR4_RHOPR</name>
<feature type="transmembrane region" description="Helical" evidence="7">
    <location>
        <begin position="185"/>
        <end position="211"/>
    </location>
</feature>
<feature type="transmembrane region" description="Helical" evidence="7">
    <location>
        <begin position="286"/>
        <end position="306"/>
    </location>
</feature>
<keyword evidence="4" id="KW-0769">Symport</keyword>
<feature type="transmembrane region" description="Helical" evidence="7">
    <location>
        <begin position="153"/>
        <end position="173"/>
    </location>
</feature>
<dbReference type="PANTHER" id="PTHR10361:SF28">
    <property type="entry name" value="P3 PROTEIN-RELATED"/>
    <property type="match status" value="1"/>
</dbReference>
<dbReference type="RefSeq" id="XP_073982978.1">
    <property type="nucleotide sequence ID" value="XM_074126877.1"/>
</dbReference>
<evidence type="ECO:0000256" key="5">
    <source>
        <dbReference type="ARBA" id="ARBA00022989"/>
    </source>
</evidence>
<evidence type="ECO:0000256" key="2">
    <source>
        <dbReference type="ARBA" id="ARBA00006528"/>
    </source>
</evidence>
<dbReference type="PANTHER" id="PTHR10361">
    <property type="entry name" value="SODIUM-BILE ACID COTRANSPORTER"/>
    <property type="match status" value="1"/>
</dbReference>
<evidence type="ECO:0000256" key="8">
    <source>
        <dbReference type="SAM" id="SignalP"/>
    </source>
</evidence>
<keyword evidence="3 7" id="KW-0812">Transmembrane</keyword>
<evidence type="ECO:0000256" key="6">
    <source>
        <dbReference type="ARBA" id="ARBA00023136"/>
    </source>
</evidence>
<comment type="subcellular location">
    <subcellularLocation>
        <location evidence="1">Membrane</location>
        <topology evidence="1">Multi-pass membrane protein</topology>
    </subcellularLocation>
</comment>
<keyword evidence="8" id="KW-0732">Signal</keyword>
<feature type="transmembrane region" description="Helical" evidence="7">
    <location>
        <begin position="252"/>
        <end position="274"/>
    </location>
</feature>
<feature type="chain" id="PRO_5037846445" evidence="8">
    <location>
        <begin position="26"/>
        <end position="453"/>
    </location>
</feature>
<dbReference type="InterPro" id="IPR038770">
    <property type="entry name" value="Na+/solute_symporter_sf"/>
</dbReference>
<dbReference type="GeneID" id="141453524"/>
<protein>
    <submittedName>
        <fullName evidence="9">Sodium-bile acid cotransporter</fullName>
    </submittedName>
</protein>
<feature type="transmembrane region" description="Helical" evidence="7">
    <location>
        <begin position="217"/>
        <end position="240"/>
    </location>
</feature>
<evidence type="ECO:0000256" key="1">
    <source>
        <dbReference type="ARBA" id="ARBA00004141"/>
    </source>
</evidence>
<sequence>MCPLWPLHIVLLYLLALCPLWFVACNLLPKAANHVWGVTFTPSELKALAMYKTSTVIASTSDWQNNSDAVVIRALVEDPEIASIKPDKLKFEKGENSTWVAKFNVTGEFLGYTSVNLCQIAKEGVVNNSEKCLKQSNKLSVSVTRENRILDKIFTGSVITLVSIIFINFGCALDIRSLKQAIIRPIGPVIGLANHFLLLPLISYGLGLILFPENRPLRLGFFFAGVSPAGGASNIWTYALGGNLNLSVTMTAVSTLASFAFIPIWVFTLGAAIFSGGTLGVPYERIMTSTVGLLIPLAIGYALQLYCKRLAAIMVRILKPFSALLILFIVVFAIVTNFYLFRLFTWEILVAGLLLPFIGYTIGWTLASLLKQVPEDKLAICIETGVQNTGVAIFLLKFCLPQPAADITTVAPVAVALMTPLPVIVFYLVRMCRKSGATIEEKLPTLVDEHIYL</sequence>
<reference evidence="9" key="1">
    <citation type="submission" date="2022-10" db="UniProtKB">
        <authorList>
            <consortium name="EnsemblMetazoa"/>
        </authorList>
    </citation>
    <scope>IDENTIFICATION</scope>
</reference>
<keyword evidence="4" id="KW-0813">Transport</keyword>
<feature type="transmembrane region" description="Helical" evidence="7">
    <location>
        <begin position="318"/>
        <end position="340"/>
    </location>
</feature>
<dbReference type="GO" id="GO:0015293">
    <property type="term" value="F:symporter activity"/>
    <property type="evidence" value="ECO:0007669"/>
    <property type="project" value="UniProtKB-KW"/>
</dbReference>
<feature type="transmembrane region" description="Helical" evidence="7">
    <location>
        <begin position="346"/>
        <end position="366"/>
    </location>
</feature>
<comment type="similarity">
    <text evidence="2">Belongs to the bile acid:sodium symporter (BASS) (TC 2.A.28) family.</text>
</comment>
<dbReference type="InterPro" id="IPR004710">
    <property type="entry name" value="Bilac:Na_transpt"/>
</dbReference>
<dbReference type="Gene3D" id="1.20.1530.20">
    <property type="match status" value="1"/>
</dbReference>
<evidence type="ECO:0000313" key="9">
    <source>
        <dbReference type="EnsemblMetazoa" id="RPRC017689-PA"/>
    </source>
</evidence>
<evidence type="ECO:0000256" key="7">
    <source>
        <dbReference type="SAM" id="Phobius"/>
    </source>
</evidence>
<evidence type="ECO:0000313" key="10">
    <source>
        <dbReference type="Proteomes" id="UP000015103"/>
    </source>
</evidence>